<keyword evidence="6" id="KW-1185">Reference proteome</keyword>
<dbReference type="AlphaFoldDB" id="A0A2Z6IH28"/>
<dbReference type="InterPro" id="IPR050072">
    <property type="entry name" value="Peptidase_M20A"/>
</dbReference>
<dbReference type="Proteomes" id="UP000271003">
    <property type="component" value="Chromosome"/>
</dbReference>
<evidence type="ECO:0000313" key="5">
    <source>
        <dbReference type="EMBL" id="BBF24056.1"/>
    </source>
</evidence>
<evidence type="ECO:0000313" key="6">
    <source>
        <dbReference type="Proteomes" id="UP000271003"/>
    </source>
</evidence>
<dbReference type="GO" id="GO:0046872">
    <property type="term" value="F:metal ion binding"/>
    <property type="evidence" value="ECO:0007669"/>
    <property type="project" value="UniProtKB-KW"/>
</dbReference>
<feature type="active site" description="Proton acceptor" evidence="3">
    <location>
        <position position="138"/>
    </location>
</feature>
<accession>A0A2Z6IH28</accession>
<dbReference type="Pfam" id="PF07687">
    <property type="entry name" value="M20_dimer"/>
    <property type="match status" value="1"/>
</dbReference>
<dbReference type="CDD" id="cd03885">
    <property type="entry name" value="M20_CPDG2"/>
    <property type="match status" value="1"/>
</dbReference>
<dbReference type="InterPro" id="IPR017150">
    <property type="entry name" value="Pept_M20_glutamate_carboxypep"/>
</dbReference>
<dbReference type="Gene3D" id="3.40.630.10">
    <property type="entry name" value="Zn peptidases"/>
    <property type="match status" value="1"/>
</dbReference>
<organism evidence="5 6">
    <name type="scientific">Sutterella megalosphaeroides</name>
    <dbReference type="NCBI Taxonomy" id="2494234"/>
    <lineage>
        <taxon>Bacteria</taxon>
        <taxon>Pseudomonadati</taxon>
        <taxon>Pseudomonadota</taxon>
        <taxon>Betaproteobacteria</taxon>
        <taxon>Burkholderiales</taxon>
        <taxon>Sutterellaceae</taxon>
        <taxon>Sutterella</taxon>
    </lineage>
</organism>
<evidence type="ECO:0000256" key="3">
    <source>
        <dbReference type="PIRSR" id="PIRSR037238-1"/>
    </source>
</evidence>
<dbReference type="InterPro" id="IPR002933">
    <property type="entry name" value="Peptidase_M20"/>
</dbReference>
<dbReference type="PANTHER" id="PTHR43808:SF9">
    <property type="entry name" value="BLL0789 PROTEIN"/>
    <property type="match status" value="1"/>
</dbReference>
<reference evidence="5 6" key="1">
    <citation type="journal article" date="2018" name="Int. J. Syst. Evol. Microbiol.">
        <title>Mesosutterella multiformis gen. nov., sp. nov., a member of the family Sutterellaceae and Sutterella megalosphaeroides sp. nov., isolated from human faeces.</title>
        <authorList>
            <person name="Sakamoto M."/>
            <person name="Ikeyama N."/>
            <person name="Kunihiro T."/>
            <person name="Iino T."/>
            <person name="Yuki M."/>
            <person name="Ohkuma M."/>
        </authorList>
    </citation>
    <scope>NUCLEOTIDE SEQUENCE [LARGE SCALE GENOMIC DNA]</scope>
    <source>
        <strain evidence="5 6">6FBBBH3</strain>
    </source>
</reference>
<keyword evidence="2" id="KW-0378">Hydrolase</keyword>
<dbReference type="GO" id="GO:0016787">
    <property type="term" value="F:hydrolase activity"/>
    <property type="evidence" value="ECO:0007669"/>
    <property type="project" value="UniProtKB-KW"/>
</dbReference>
<dbReference type="SUPFAM" id="SSF55031">
    <property type="entry name" value="Bacterial exopeptidase dimerisation domain"/>
    <property type="match status" value="1"/>
</dbReference>
<protein>
    <submittedName>
        <fullName evidence="5">Peptidase M20</fullName>
    </submittedName>
</protein>
<dbReference type="PIRSF" id="PIRSF037238">
    <property type="entry name" value="Carboxypeptidase_G2"/>
    <property type="match status" value="1"/>
</dbReference>
<evidence type="ECO:0000259" key="4">
    <source>
        <dbReference type="Pfam" id="PF07687"/>
    </source>
</evidence>
<dbReference type="SUPFAM" id="SSF53187">
    <property type="entry name" value="Zn-dependent exopeptidases"/>
    <property type="match status" value="1"/>
</dbReference>
<dbReference type="InterPro" id="IPR036264">
    <property type="entry name" value="Bact_exopeptidase_dim_dom"/>
</dbReference>
<proteinExistence type="predicted"/>
<dbReference type="Pfam" id="PF01546">
    <property type="entry name" value="Peptidase_M20"/>
    <property type="match status" value="1"/>
</dbReference>
<dbReference type="KEGG" id="sutt:SUTMEG_19470"/>
<dbReference type="Gene3D" id="3.30.70.360">
    <property type="match status" value="1"/>
</dbReference>
<keyword evidence="1" id="KW-0479">Metal-binding</keyword>
<gene>
    <name evidence="5" type="ORF">SUTMEG_19470</name>
</gene>
<name>A0A2Z6IH28_9BURK</name>
<feature type="domain" description="Peptidase M20 dimerisation" evidence="4">
    <location>
        <begin position="174"/>
        <end position="273"/>
    </location>
</feature>
<dbReference type="EMBL" id="AP018786">
    <property type="protein sequence ID" value="BBF24056.1"/>
    <property type="molecule type" value="Genomic_DNA"/>
</dbReference>
<dbReference type="OrthoDB" id="9776600at2"/>
<feature type="active site" evidence="3">
    <location>
        <position position="78"/>
    </location>
</feature>
<evidence type="ECO:0000256" key="2">
    <source>
        <dbReference type="ARBA" id="ARBA00022801"/>
    </source>
</evidence>
<dbReference type="PANTHER" id="PTHR43808">
    <property type="entry name" value="ACETYLORNITHINE DEACETYLASE"/>
    <property type="match status" value="1"/>
</dbReference>
<dbReference type="RefSeq" id="WP_120177605.1">
    <property type="nucleotide sequence ID" value="NZ_AP018786.1"/>
</dbReference>
<evidence type="ECO:0000256" key="1">
    <source>
        <dbReference type="ARBA" id="ARBA00022723"/>
    </source>
</evidence>
<dbReference type="InterPro" id="IPR011650">
    <property type="entry name" value="Peptidase_M20_dimer"/>
</dbReference>
<sequence length="371" mass="40170">MTLLNDYLKDLEPLVNLDCGTSNRAGVTRAAEIMKGYFESIGFTCELVDLGPAVGKGLLCRNKPEADHYDVMMNGHLDTVFPDGTAAERPLRVEGDRAYGPGCSDCKGGVLAAYYACKTADPKDLERLSICCAFNPDEETGSKASTAWLCEHGKKARNVLVFEAARAGGELVRSRKGVASYRVTFKGVSSHAGNNPKDGRNANIAAMRFALAAYGLADDALGTTVNPGVIHGGTVSNVISDRCTIEIDTRYWFDEHHESLDRALRELVDSTWVEGVTQTIEMLNRSPAMPLSPDTKELVAKITEAARLEGFEATWIDAGGGSDGNHIAAMRVPVIDGCGPAGGGFHCDKEFLRLDTVEERIRMVRRFFSLV</sequence>